<dbReference type="EMBL" id="AHOP02000026">
    <property type="protein sequence ID" value="EMO40907.1"/>
    <property type="molecule type" value="Genomic_DNA"/>
</dbReference>
<reference evidence="1 2" key="1">
    <citation type="submission" date="2013-01" db="EMBL/GenBank/DDBJ databases">
        <authorList>
            <person name="Harkins D.M."/>
            <person name="Durkin A.S."/>
            <person name="Brinkac L.M."/>
            <person name="Haft D.H."/>
            <person name="Selengut J.D."/>
            <person name="Sanka R."/>
            <person name="DePew J."/>
            <person name="Purushe J."/>
            <person name="Matthias M.A."/>
            <person name="Vinetz J.M."/>
            <person name="Sutton G.G."/>
            <person name="Nierman W.C."/>
            <person name="Fouts D.E."/>
        </authorList>
    </citation>
    <scope>NUCLEOTIDE SEQUENCE [LARGE SCALE GENOMIC DNA]</scope>
    <source>
        <strain evidence="1 2">ZUN142</strain>
    </source>
</reference>
<sequence>MTTWTGKFLFRIRSLNRSDLFNLSWKKIHKIFFIIKIECI</sequence>
<accession>M6U7B1</accession>
<name>M6U7B1_9LEPT</name>
<protein>
    <submittedName>
        <fullName evidence="1">Uncharacterized protein</fullName>
    </submittedName>
</protein>
<proteinExistence type="predicted"/>
<organism evidence="1 2">
    <name type="scientific">Leptospira noguchii serovar Autumnalis str. ZUN142</name>
    <dbReference type="NCBI Taxonomy" id="1085540"/>
    <lineage>
        <taxon>Bacteria</taxon>
        <taxon>Pseudomonadati</taxon>
        <taxon>Spirochaetota</taxon>
        <taxon>Spirochaetia</taxon>
        <taxon>Leptospirales</taxon>
        <taxon>Leptospiraceae</taxon>
        <taxon>Leptospira</taxon>
    </lineage>
</organism>
<evidence type="ECO:0000313" key="2">
    <source>
        <dbReference type="Proteomes" id="UP000012153"/>
    </source>
</evidence>
<gene>
    <name evidence="1" type="ORF">LEP1GSC186_3157</name>
</gene>
<dbReference type="Proteomes" id="UP000012153">
    <property type="component" value="Unassembled WGS sequence"/>
</dbReference>
<evidence type="ECO:0000313" key="1">
    <source>
        <dbReference type="EMBL" id="EMO40907.1"/>
    </source>
</evidence>
<comment type="caution">
    <text evidence="1">The sequence shown here is derived from an EMBL/GenBank/DDBJ whole genome shotgun (WGS) entry which is preliminary data.</text>
</comment>
<dbReference type="AlphaFoldDB" id="M6U7B1"/>